<evidence type="ECO:0008006" key="4">
    <source>
        <dbReference type="Google" id="ProtNLM"/>
    </source>
</evidence>
<dbReference type="EMBL" id="CM029040">
    <property type="protein sequence ID" value="KAG2632455.1"/>
    <property type="molecule type" value="Genomic_DNA"/>
</dbReference>
<dbReference type="Proteomes" id="UP000823388">
    <property type="component" value="Chromosome 2N"/>
</dbReference>
<protein>
    <recommendedName>
        <fullName evidence="4">DUF4283 domain-containing protein</fullName>
    </recommendedName>
</protein>
<evidence type="ECO:0000256" key="1">
    <source>
        <dbReference type="SAM" id="MobiDB-lite"/>
    </source>
</evidence>
<feature type="compositionally biased region" description="Basic and acidic residues" evidence="1">
    <location>
        <begin position="232"/>
        <end position="241"/>
    </location>
</feature>
<dbReference type="PANTHER" id="PTHR33170">
    <property type="entry name" value="DUF4283 DOMAIN-CONTAINING PROTEIN-RELATED"/>
    <property type="match status" value="1"/>
</dbReference>
<name>A0A8T0VDE8_PANVG</name>
<dbReference type="AlphaFoldDB" id="A0A8T0VDE8"/>
<organism evidence="2 3">
    <name type="scientific">Panicum virgatum</name>
    <name type="common">Blackwell switchgrass</name>
    <dbReference type="NCBI Taxonomy" id="38727"/>
    <lineage>
        <taxon>Eukaryota</taxon>
        <taxon>Viridiplantae</taxon>
        <taxon>Streptophyta</taxon>
        <taxon>Embryophyta</taxon>
        <taxon>Tracheophyta</taxon>
        <taxon>Spermatophyta</taxon>
        <taxon>Magnoliopsida</taxon>
        <taxon>Liliopsida</taxon>
        <taxon>Poales</taxon>
        <taxon>Poaceae</taxon>
        <taxon>PACMAD clade</taxon>
        <taxon>Panicoideae</taxon>
        <taxon>Panicodae</taxon>
        <taxon>Paniceae</taxon>
        <taxon>Panicinae</taxon>
        <taxon>Panicum</taxon>
        <taxon>Panicum sect. Hiantes</taxon>
    </lineage>
</organism>
<feature type="region of interest" description="Disordered" evidence="1">
    <location>
        <begin position="195"/>
        <end position="251"/>
    </location>
</feature>
<keyword evidence="3" id="KW-1185">Reference proteome</keyword>
<sequence>MPWDCIAPFCGLAAAGQGFHVIPGNEVEDDPREMANCALITITRGIVTARQLENEFKSQAGPTSTWRWFAKKIADNKYQMRFPTAKKVEDLSFFTGMQMRTVPEVFFNVEKWNSNAGAKAAIDSAWFMIFGLPFEKRTERKVCFVASLVGLPLEVDKVNLKKWEFVRVKIGCKDITKVPAIREVPIEGVTNAAGNTWTRTDRADDDNSSKKPKRDHGKDQQGGEDQSNLEGSETKMGDQNHNHQPQYRDQN</sequence>
<gene>
    <name evidence="2" type="ORF">PVAP13_2NG096246</name>
</gene>
<proteinExistence type="predicted"/>
<evidence type="ECO:0000313" key="3">
    <source>
        <dbReference type="Proteomes" id="UP000823388"/>
    </source>
</evidence>
<comment type="caution">
    <text evidence="2">The sequence shown here is derived from an EMBL/GenBank/DDBJ whole genome shotgun (WGS) entry which is preliminary data.</text>
</comment>
<feature type="non-terminal residue" evidence="2">
    <location>
        <position position="251"/>
    </location>
</feature>
<feature type="compositionally biased region" description="Polar residues" evidence="1">
    <location>
        <begin position="242"/>
        <end position="251"/>
    </location>
</feature>
<feature type="compositionally biased region" description="Basic and acidic residues" evidence="1">
    <location>
        <begin position="199"/>
        <end position="209"/>
    </location>
</feature>
<evidence type="ECO:0000313" key="2">
    <source>
        <dbReference type="EMBL" id="KAG2632455.1"/>
    </source>
</evidence>
<accession>A0A8T0VDE8</accession>
<dbReference type="PANTHER" id="PTHR33170:SF22">
    <property type="entry name" value="OS10G0417100 PROTEIN"/>
    <property type="match status" value="1"/>
</dbReference>
<reference evidence="2" key="1">
    <citation type="submission" date="2020-05" db="EMBL/GenBank/DDBJ databases">
        <title>WGS assembly of Panicum virgatum.</title>
        <authorList>
            <person name="Lovell J.T."/>
            <person name="Jenkins J."/>
            <person name="Shu S."/>
            <person name="Juenger T.E."/>
            <person name="Schmutz J."/>
        </authorList>
    </citation>
    <scope>NUCLEOTIDE SEQUENCE</scope>
    <source>
        <strain evidence="2">AP13</strain>
    </source>
</reference>